<dbReference type="PROSITE" id="PS51257">
    <property type="entry name" value="PROKAR_LIPOPROTEIN"/>
    <property type="match status" value="1"/>
</dbReference>
<keyword evidence="4" id="KW-1185">Reference proteome</keyword>
<dbReference type="Gene3D" id="3.20.20.70">
    <property type="entry name" value="Aldolase class I"/>
    <property type="match status" value="1"/>
</dbReference>
<dbReference type="Pfam" id="PF03537">
    <property type="entry name" value="Glyco_hydro_114"/>
    <property type="match status" value="1"/>
</dbReference>
<protein>
    <submittedName>
        <fullName evidence="3">Endo alpha-1,4 polygalactosaminidase</fullName>
    </submittedName>
</protein>
<dbReference type="SUPFAM" id="SSF51445">
    <property type="entry name" value="(Trans)glycosidases"/>
    <property type="match status" value="1"/>
</dbReference>
<dbReference type="EMBL" id="JAMZDE010000001">
    <property type="protein sequence ID" value="MCP1338400.1"/>
    <property type="molecule type" value="Genomic_DNA"/>
</dbReference>
<evidence type="ECO:0000256" key="1">
    <source>
        <dbReference type="SAM" id="SignalP"/>
    </source>
</evidence>
<dbReference type="RefSeq" id="WP_253617442.1">
    <property type="nucleotide sequence ID" value="NZ_JAMZDE010000001.1"/>
</dbReference>
<evidence type="ECO:0000313" key="3">
    <source>
        <dbReference type="EMBL" id="MCP1338400.1"/>
    </source>
</evidence>
<feature type="domain" description="Glycoside-hydrolase family GH114 TIM-barrel" evidence="2">
    <location>
        <begin position="46"/>
        <end position="290"/>
    </location>
</feature>
<feature type="chain" id="PRO_5040820285" evidence="1">
    <location>
        <begin position="22"/>
        <end position="300"/>
    </location>
</feature>
<dbReference type="InterPro" id="IPR017853">
    <property type="entry name" value="GH"/>
</dbReference>
<accession>A0A9X2JS57</accession>
<evidence type="ECO:0000259" key="2">
    <source>
        <dbReference type="Pfam" id="PF03537"/>
    </source>
</evidence>
<proteinExistence type="predicted"/>
<dbReference type="Proteomes" id="UP001139474">
    <property type="component" value="Unassembled WGS sequence"/>
</dbReference>
<organism evidence="3 4">
    <name type="scientific">Idiomarina rhizosphaerae</name>
    <dbReference type="NCBI Taxonomy" id="2961572"/>
    <lineage>
        <taxon>Bacteria</taxon>
        <taxon>Pseudomonadati</taxon>
        <taxon>Pseudomonadota</taxon>
        <taxon>Gammaproteobacteria</taxon>
        <taxon>Alteromonadales</taxon>
        <taxon>Idiomarinaceae</taxon>
        <taxon>Idiomarina</taxon>
    </lineage>
</organism>
<gene>
    <name evidence="3" type="ORF">NJR55_02225</name>
</gene>
<dbReference type="PANTHER" id="PTHR35273:SF2">
    <property type="entry name" value="ALPHA-GALACTOSIDASE"/>
    <property type="match status" value="1"/>
</dbReference>
<keyword evidence="1" id="KW-0732">Signal</keyword>
<dbReference type="AlphaFoldDB" id="A0A9X2JS57"/>
<sequence length="300" mass="33449">MFNRNWTAVSLMVLACSQLTACNSDSSSESTDNGESGIWQPKPGTSWHWQLENYDNLDINKDVEVFDIDLFEGAEGGNASIISSLKSNGKRVICYFSAGTREDWRPDASEFSDDAVIADGEMADWPGEVWLDINNEVVLNENIKPIMEARLDLAQSAGCDAVEPDNVDGYINTDETKGIITYDDQLNYNKWLANAAHSRGLGIGLKNDLDQLNELVNDFDFAVNEQCYAYGNECVSYEDTFLKNNKAVFVQEYYEDGSEGEISRQEFENNACPYFLEAGISALWKEGFNLDGENVLSCGE</sequence>
<feature type="signal peptide" evidence="1">
    <location>
        <begin position="1"/>
        <end position="21"/>
    </location>
</feature>
<name>A0A9X2JS57_9GAMM</name>
<evidence type="ECO:0000313" key="4">
    <source>
        <dbReference type="Proteomes" id="UP001139474"/>
    </source>
</evidence>
<reference evidence="3" key="1">
    <citation type="submission" date="2022-06" db="EMBL/GenBank/DDBJ databases">
        <title>Idiomarina rhizosphaerae M1R2S28.</title>
        <authorList>
            <person name="Sun J.-Q."/>
            <person name="Li L.-F."/>
        </authorList>
    </citation>
    <scope>NUCLEOTIDE SEQUENCE</scope>
    <source>
        <strain evidence="3">M1R2S28</strain>
    </source>
</reference>
<comment type="caution">
    <text evidence="3">The sequence shown here is derived from an EMBL/GenBank/DDBJ whole genome shotgun (WGS) entry which is preliminary data.</text>
</comment>
<dbReference type="InterPro" id="IPR013785">
    <property type="entry name" value="Aldolase_TIM"/>
</dbReference>
<dbReference type="InterPro" id="IPR004352">
    <property type="entry name" value="GH114_TIM-barrel"/>
</dbReference>
<dbReference type="PANTHER" id="PTHR35273">
    <property type="entry name" value="ALPHA-1,4 POLYGALACTOSAMINIDASE, PUTATIVE (AFU_ORTHOLOGUE AFUA_3G07890)-RELATED"/>
    <property type="match status" value="1"/>
</dbReference>